<feature type="region of interest" description="Disordered" evidence="1">
    <location>
        <begin position="99"/>
        <end position="180"/>
    </location>
</feature>
<dbReference type="EMBL" id="CALNXK010000032">
    <property type="protein sequence ID" value="CAH3118480.1"/>
    <property type="molecule type" value="Genomic_DNA"/>
</dbReference>
<gene>
    <name evidence="2" type="ORF">PLOB_00026718</name>
</gene>
<comment type="caution">
    <text evidence="2">The sequence shown here is derived from an EMBL/GenBank/DDBJ whole genome shotgun (WGS) entry which is preliminary data.</text>
</comment>
<evidence type="ECO:0000256" key="1">
    <source>
        <dbReference type="SAM" id="MobiDB-lite"/>
    </source>
</evidence>
<accession>A0ABN8NQG1</accession>
<reference evidence="2 3" key="1">
    <citation type="submission" date="2022-05" db="EMBL/GenBank/DDBJ databases">
        <authorList>
            <consortium name="Genoscope - CEA"/>
            <person name="William W."/>
        </authorList>
    </citation>
    <scope>NUCLEOTIDE SEQUENCE [LARGE SCALE GENOMIC DNA]</scope>
</reference>
<sequence length="180" mass="20321">MNRQPRIRFSALRAKSSKQEVKVFIDNLDNKHQFTPNQAVFVRNFGKGAKWIPGAIVGTVSPRNFEVQVGDIIWKRHQEQLRPRFIPSPLGSELVRAPQLPEQTEGLTPVVREGPVTTPTLSQPKEATPVLDTPALDSTADAFSSPQDSSVRDSELQASAPEQPERRYPLRERKPPQRFY</sequence>
<keyword evidence="3" id="KW-1185">Reference proteome</keyword>
<feature type="compositionally biased region" description="Basic and acidic residues" evidence="1">
    <location>
        <begin position="163"/>
        <end position="180"/>
    </location>
</feature>
<name>A0ABN8NQG1_9CNID</name>
<proteinExistence type="predicted"/>
<dbReference type="Proteomes" id="UP001159405">
    <property type="component" value="Unassembled WGS sequence"/>
</dbReference>
<evidence type="ECO:0000313" key="3">
    <source>
        <dbReference type="Proteomes" id="UP001159405"/>
    </source>
</evidence>
<protein>
    <submittedName>
        <fullName evidence="2">Uncharacterized protein</fullName>
    </submittedName>
</protein>
<evidence type="ECO:0000313" key="2">
    <source>
        <dbReference type="EMBL" id="CAH3118480.1"/>
    </source>
</evidence>
<organism evidence="2 3">
    <name type="scientific">Porites lobata</name>
    <dbReference type="NCBI Taxonomy" id="104759"/>
    <lineage>
        <taxon>Eukaryota</taxon>
        <taxon>Metazoa</taxon>
        <taxon>Cnidaria</taxon>
        <taxon>Anthozoa</taxon>
        <taxon>Hexacorallia</taxon>
        <taxon>Scleractinia</taxon>
        <taxon>Fungiina</taxon>
        <taxon>Poritidae</taxon>
        <taxon>Porites</taxon>
    </lineage>
</organism>